<dbReference type="Proteomes" id="UP000786183">
    <property type="component" value="Unassembled WGS sequence"/>
</dbReference>
<evidence type="ECO:0000256" key="7">
    <source>
        <dbReference type="ARBA" id="ARBA00023157"/>
    </source>
</evidence>
<keyword evidence="5" id="KW-0378">Hydrolase</keyword>
<protein>
    <recommendedName>
        <fullName evidence="3">beta-lactamase</fullName>
        <ecNumber evidence="3">3.5.2.6</ecNumber>
    </recommendedName>
</protein>
<evidence type="ECO:0000256" key="5">
    <source>
        <dbReference type="ARBA" id="ARBA00022801"/>
    </source>
</evidence>
<evidence type="ECO:0000256" key="2">
    <source>
        <dbReference type="ARBA" id="ARBA00008486"/>
    </source>
</evidence>
<keyword evidence="9" id="KW-0732">Signal</keyword>
<evidence type="ECO:0000256" key="4">
    <source>
        <dbReference type="ARBA" id="ARBA00022737"/>
    </source>
</evidence>
<evidence type="ECO:0000256" key="6">
    <source>
        <dbReference type="ARBA" id="ARBA00022803"/>
    </source>
</evidence>
<evidence type="ECO:0000256" key="3">
    <source>
        <dbReference type="ARBA" id="ARBA00012865"/>
    </source>
</evidence>
<evidence type="ECO:0000313" key="10">
    <source>
        <dbReference type="EMBL" id="MBZ7986930.1"/>
    </source>
</evidence>
<dbReference type="PANTHER" id="PTHR13891">
    <property type="entry name" value="CYTOCHROME C OXIDASE ASSEMBLY FACTOR 7"/>
    <property type="match status" value="1"/>
</dbReference>
<accession>A0ABS7WSH7</accession>
<comment type="similarity">
    <text evidence="2">Belongs to the hcp beta-lactamase family.</text>
</comment>
<dbReference type="InterPro" id="IPR040239">
    <property type="entry name" value="HcpB-like"/>
</dbReference>
<dbReference type="Gene3D" id="1.25.40.10">
    <property type="entry name" value="Tetratricopeptide repeat domain"/>
    <property type="match status" value="2"/>
</dbReference>
<keyword evidence="4" id="KW-0677">Repeat</keyword>
<keyword evidence="8" id="KW-0046">Antibiotic resistance</keyword>
<feature type="chain" id="PRO_5045679368" description="beta-lactamase" evidence="9">
    <location>
        <begin position="19"/>
        <end position="312"/>
    </location>
</feature>
<feature type="signal peptide" evidence="9">
    <location>
        <begin position="1"/>
        <end position="18"/>
    </location>
</feature>
<organism evidence="10 11">
    <name type="scientific">Campylobacter canadensis</name>
    <dbReference type="NCBI Taxonomy" id="449520"/>
    <lineage>
        <taxon>Bacteria</taxon>
        <taxon>Pseudomonadati</taxon>
        <taxon>Campylobacterota</taxon>
        <taxon>Epsilonproteobacteria</taxon>
        <taxon>Campylobacterales</taxon>
        <taxon>Campylobacteraceae</taxon>
        <taxon>Campylobacter</taxon>
    </lineage>
</organism>
<dbReference type="EC" id="3.5.2.6" evidence="3"/>
<dbReference type="SMART" id="SM00671">
    <property type="entry name" value="SEL1"/>
    <property type="match status" value="4"/>
</dbReference>
<keyword evidence="11" id="KW-1185">Reference proteome</keyword>
<dbReference type="EMBL" id="JACGBB010000003">
    <property type="protein sequence ID" value="MBZ7986930.1"/>
    <property type="molecule type" value="Genomic_DNA"/>
</dbReference>
<name>A0ABS7WSH7_9BACT</name>
<evidence type="ECO:0000256" key="1">
    <source>
        <dbReference type="ARBA" id="ARBA00001526"/>
    </source>
</evidence>
<dbReference type="RefSeq" id="WP_172230603.1">
    <property type="nucleotide sequence ID" value="NZ_CP035946.1"/>
</dbReference>
<proteinExistence type="inferred from homology"/>
<dbReference type="InterPro" id="IPR011990">
    <property type="entry name" value="TPR-like_helical_dom_sf"/>
</dbReference>
<keyword evidence="7" id="KW-1015">Disulfide bond</keyword>
<keyword evidence="6" id="KW-0802">TPR repeat</keyword>
<comment type="catalytic activity">
    <reaction evidence="1">
        <text>a beta-lactam + H2O = a substituted beta-amino acid</text>
        <dbReference type="Rhea" id="RHEA:20401"/>
        <dbReference type="ChEBI" id="CHEBI:15377"/>
        <dbReference type="ChEBI" id="CHEBI:35627"/>
        <dbReference type="ChEBI" id="CHEBI:140347"/>
        <dbReference type="EC" id="3.5.2.6"/>
    </reaction>
</comment>
<dbReference type="InterPro" id="IPR006597">
    <property type="entry name" value="Sel1-like"/>
</dbReference>
<dbReference type="PANTHER" id="PTHR13891:SF1">
    <property type="entry name" value="CYTOCHROME C OXIDASE ASSEMBLY FACTOR 7"/>
    <property type="match status" value="1"/>
</dbReference>
<evidence type="ECO:0000313" key="11">
    <source>
        <dbReference type="Proteomes" id="UP000786183"/>
    </source>
</evidence>
<dbReference type="SUPFAM" id="SSF81901">
    <property type="entry name" value="HCP-like"/>
    <property type="match status" value="2"/>
</dbReference>
<dbReference type="Pfam" id="PF08238">
    <property type="entry name" value="Sel1"/>
    <property type="match status" value="4"/>
</dbReference>
<gene>
    <name evidence="10" type="ORF">AVCANL283_02190</name>
</gene>
<evidence type="ECO:0000256" key="8">
    <source>
        <dbReference type="ARBA" id="ARBA00023251"/>
    </source>
</evidence>
<comment type="caution">
    <text evidence="10">The sequence shown here is derived from an EMBL/GenBank/DDBJ whole genome shotgun (WGS) entry which is preliminary data.</text>
</comment>
<reference evidence="10 11" key="1">
    <citation type="submission" date="2020-07" db="EMBL/GenBank/DDBJ databases">
        <title>Transfer of Campylobacter canadensis to the novel genus Avispirillum gen. nov., that also includes two novel species recovered from migratory waterfowl: Avispirillum anseris sp. nov. and Avispirillum brantae sp. nov.</title>
        <authorList>
            <person name="Miller W.G."/>
            <person name="Chapman M.H."/>
            <person name="Yee E."/>
            <person name="Inglis G.D."/>
        </authorList>
    </citation>
    <scope>NUCLEOTIDE SEQUENCE [LARGE SCALE GENOMIC DNA]</scope>
    <source>
        <strain evidence="10 11">L283</strain>
    </source>
</reference>
<evidence type="ECO:0000256" key="9">
    <source>
        <dbReference type="SAM" id="SignalP"/>
    </source>
</evidence>
<sequence length="312" mass="35147">MKKILLMSILLTFTFANVELFNSAKYDKAYKEFKKTCLKNDALSCYYLGKMNEDGLGTKASYEYAFKYYKQACDLNNNDACAALGNLYYLGLGTNKDIKKAEKLLKDSCDKNSDSACLNYAWLYKNEYNEIKSDELIKACNNNYAAACNDLALYTNNIQSIDFSAHSCALANEVGCANLLEVKNYIDKLNTFMNNFNKQSIEECNLNNIKACKAAGMLGLGDEYLKKACDLNDAEACIMLANNLQAKNELDLVFEYSKKACDLNDAYSCSKLAYLYKNGLSADKEYVKQDSKKAQSYFKRACFLGFKKACEL</sequence>